<gene>
    <name evidence="2" type="ORF">SAMN05421680_1607</name>
</gene>
<organism evidence="2 3">
    <name type="scientific">Xenorhabdus mauleonii</name>
    <dbReference type="NCBI Taxonomy" id="351675"/>
    <lineage>
        <taxon>Bacteria</taxon>
        <taxon>Pseudomonadati</taxon>
        <taxon>Pseudomonadota</taxon>
        <taxon>Gammaproteobacteria</taxon>
        <taxon>Enterobacterales</taxon>
        <taxon>Morganellaceae</taxon>
        <taxon>Xenorhabdus</taxon>
    </lineage>
</organism>
<feature type="non-terminal residue" evidence="2">
    <location>
        <position position="82"/>
    </location>
</feature>
<evidence type="ECO:0000313" key="3">
    <source>
        <dbReference type="Proteomes" id="UP000198919"/>
    </source>
</evidence>
<reference evidence="3" key="1">
    <citation type="submission" date="2016-10" db="EMBL/GenBank/DDBJ databases">
        <authorList>
            <person name="Varghese N."/>
            <person name="Submissions S."/>
        </authorList>
    </citation>
    <scope>NUCLEOTIDE SEQUENCE [LARGE SCALE GENOMIC DNA]</scope>
    <source>
        <strain evidence="3">DSM 17908</strain>
    </source>
</reference>
<evidence type="ECO:0000256" key="1">
    <source>
        <dbReference type="SAM" id="MobiDB-lite"/>
    </source>
</evidence>
<dbReference type="Proteomes" id="UP000198919">
    <property type="component" value="Unassembled WGS sequence"/>
</dbReference>
<protein>
    <submittedName>
        <fullName evidence="2">Uncharacterized protein</fullName>
    </submittedName>
</protein>
<dbReference type="EMBL" id="FORG01000060">
    <property type="protein sequence ID" value="SFK32833.1"/>
    <property type="molecule type" value="Genomic_DNA"/>
</dbReference>
<proteinExistence type="predicted"/>
<accession>A0A1I3YM34</accession>
<evidence type="ECO:0000313" key="2">
    <source>
        <dbReference type="EMBL" id="SFK32833.1"/>
    </source>
</evidence>
<name>A0A1I3YM34_9GAMM</name>
<sequence length="82" mass="10144">MKNRRFERNRRLAKQYSQNKHSDQFEEGILIRYDYSGRDPNELSWWDDVMFIQCSEQIKIQYFCPVRPVKTFDKGILCRFSW</sequence>
<dbReference type="AlphaFoldDB" id="A0A1I3YM34"/>
<feature type="compositionally biased region" description="Basic and acidic residues" evidence="1">
    <location>
        <begin position="1"/>
        <end position="10"/>
    </location>
</feature>
<feature type="region of interest" description="Disordered" evidence="1">
    <location>
        <begin position="1"/>
        <end position="20"/>
    </location>
</feature>